<evidence type="ECO:0000256" key="8">
    <source>
        <dbReference type="ARBA" id="ARBA00023136"/>
    </source>
</evidence>
<dbReference type="InterPro" id="IPR003691">
    <property type="entry name" value="FluC"/>
</dbReference>
<evidence type="ECO:0000256" key="5">
    <source>
        <dbReference type="ARBA" id="ARBA00022989"/>
    </source>
</evidence>
<keyword evidence="12" id="KW-0479">Metal-binding</keyword>
<comment type="similarity">
    <text evidence="10 12">Belongs to the fluoride channel Fluc/FEX (TC 1.A.43) family.</text>
</comment>
<feature type="transmembrane region" description="Helical" evidence="12">
    <location>
        <begin position="64"/>
        <end position="83"/>
    </location>
</feature>
<keyword evidence="4 12" id="KW-0812">Transmembrane</keyword>
<dbReference type="AlphaFoldDB" id="A0A917CCT1"/>
<accession>A0A917CCT1</accession>
<evidence type="ECO:0000256" key="12">
    <source>
        <dbReference type="HAMAP-Rule" id="MF_00454"/>
    </source>
</evidence>
<keyword evidence="6 12" id="KW-0915">Sodium</keyword>
<evidence type="ECO:0000256" key="2">
    <source>
        <dbReference type="ARBA" id="ARBA00022475"/>
    </source>
</evidence>
<dbReference type="GO" id="GO:0140114">
    <property type="term" value="P:cellular detoxification of fluoride"/>
    <property type="evidence" value="ECO:0007669"/>
    <property type="project" value="UniProtKB-UniRule"/>
</dbReference>
<dbReference type="NCBIfam" id="TIGR00494">
    <property type="entry name" value="crcB"/>
    <property type="match status" value="1"/>
</dbReference>
<comment type="caution">
    <text evidence="13">The sequence shown here is derived from an EMBL/GenBank/DDBJ whole genome shotgun (WGS) entry which is preliminary data.</text>
</comment>
<comment type="activity regulation">
    <text evidence="12">Na(+) is not transported, but it plays an essential structural role and its presence is essential for fluoride channel function.</text>
</comment>
<keyword evidence="14" id="KW-1185">Reference proteome</keyword>
<evidence type="ECO:0000256" key="6">
    <source>
        <dbReference type="ARBA" id="ARBA00023053"/>
    </source>
</evidence>
<dbReference type="GO" id="GO:0005886">
    <property type="term" value="C:plasma membrane"/>
    <property type="evidence" value="ECO:0007669"/>
    <property type="project" value="UniProtKB-SubCell"/>
</dbReference>
<evidence type="ECO:0000256" key="4">
    <source>
        <dbReference type="ARBA" id="ARBA00022692"/>
    </source>
</evidence>
<keyword evidence="2 12" id="KW-1003">Cell membrane</keyword>
<keyword evidence="12" id="KW-0813">Transport</keyword>
<feature type="transmembrane region" description="Helical" evidence="12">
    <location>
        <begin position="99"/>
        <end position="118"/>
    </location>
</feature>
<keyword evidence="8 12" id="KW-0472">Membrane</keyword>
<dbReference type="PANTHER" id="PTHR28259">
    <property type="entry name" value="FLUORIDE EXPORT PROTEIN 1-RELATED"/>
    <property type="match status" value="1"/>
</dbReference>
<comment type="function">
    <text evidence="12">Fluoride-specific ion channel. Important for reducing fluoride concentration in the cell, thus reducing its toxicity.</text>
</comment>
<evidence type="ECO:0000256" key="11">
    <source>
        <dbReference type="ARBA" id="ARBA00035585"/>
    </source>
</evidence>
<name>A0A917CCT1_9GAMM</name>
<dbReference type="EMBL" id="BMEO01000001">
    <property type="protein sequence ID" value="GGF83883.1"/>
    <property type="molecule type" value="Genomic_DNA"/>
</dbReference>
<keyword evidence="3" id="KW-0997">Cell inner membrane</keyword>
<evidence type="ECO:0000256" key="10">
    <source>
        <dbReference type="ARBA" id="ARBA00035120"/>
    </source>
</evidence>
<organism evidence="13 14">
    <name type="scientific">Marinicella pacifica</name>
    <dbReference type="NCBI Taxonomy" id="1171543"/>
    <lineage>
        <taxon>Bacteria</taxon>
        <taxon>Pseudomonadati</taxon>
        <taxon>Pseudomonadota</taxon>
        <taxon>Gammaproteobacteria</taxon>
        <taxon>Lysobacterales</taxon>
        <taxon>Marinicellaceae</taxon>
        <taxon>Marinicella</taxon>
    </lineage>
</organism>
<keyword evidence="7 12" id="KW-0406">Ion transport</keyword>
<evidence type="ECO:0000256" key="7">
    <source>
        <dbReference type="ARBA" id="ARBA00023065"/>
    </source>
</evidence>
<dbReference type="GO" id="GO:0046872">
    <property type="term" value="F:metal ion binding"/>
    <property type="evidence" value="ECO:0007669"/>
    <property type="project" value="UniProtKB-KW"/>
</dbReference>
<dbReference type="Pfam" id="PF02537">
    <property type="entry name" value="CRCB"/>
    <property type="match status" value="1"/>
</dbReference>
<dbReference type="GO" id="GO:0062054">
    <property type="term" value="F:fluoride channel activity"/>
    <property type="evidence" value="ECO:0007669"/>
    <property type="project" value="UniProtKB-UniRule"/>
</dbReference>
<dbReference type="HAMAP" id="MF_00454">
    <property type="entry name" value="FluC"/>
    <property type="match status" value="1"/>
</dbReference>
<dbReference type="RefSeq" id="WP_188363711.1">
    <property type="nucleotide sequence ID" value="NZ_BAABJF010000011.1"/>
</dbReference>
<proteinExistence type="inferred from homology"/>
<dbReference type="Proteomes" id="UP000605253">
    <property type="component" value="Unassembled WGS sequence"/>
</dbReference>
<evidence type="ECO:0000256" key="1">
    <source>
        <dbReference type="ARBA" id="ARBA00004651"/>
    </source>
</evidence>
<feature type="transmembrane region" description="Helical" evidence="12">
    <location>
        <begin position="31"/>
        <end position="52"/>
    </location>
</feature>
<evidence type="ECO:0000256" key="3">
    <source>
        <dbReference type="ARBA" id="ARBA00022519"/>
    </source>
</evidence>
<dbReference type="PANTHER" id="PTHR28259:SF1">
    <property type="entry name" value="FLUORIDE EXPORT PROTEIN 1-RELATED"/>
    <property type="match status" value="1"/>
</dbReference>
<evidence type="ECO:0000313" key="14">
    <source>
        <dbReference type="Proteomes" id="UP000605253"/>
    </source>
</evidence>
<evidence type="ECO:0000256" key="9">
    <source>
        <dbReference type="ARBA" id="ARBA00023303"/>
    </source>
</evidence>
<protein>
    <recommendedName>
        <fullName evidence="12">Fluoride-specific ion channel FluC</fullName>
    </recommendedName>
</protein>
<keyword evidence="9 12" id="KW-0407">Ion channel</keyword>
<feature type="binding site" evidence="12">
    <location>
        <position position="78"/>
    </location>
    <ligand>
        <name>Na(+)</name>
        <dbReference type="ChEBI" id="CHEBI:29101"/>
        <note>structural</note>
    </ligand>
</feature>
<reference evidence="13" key="1">
    <citation type="journal article" date="2014" name="Int. J. Syst. Evol. Microbiol.">
        <title>Complete genome sequence of Corynebacterium casei LMG S-19264T (=DSM 44701T), isolated from a smear-ripened cheese.</title>
        <authorList>
            <consortium name="US DOE Joint Genome Institute (JGI-PGF)"/>
            <person name="Walter F."/>
            <person name="Albersmeier A."/>
            <person name="Kalinowski J."/>
            <person name="Ruckert C."/>
        </authorList>
    </citation>
    <scope>NUCLEOTIDE SEQUENCE</scope>
    <source>
        <strain evidence="13">CGMCC 1.12181</strain>
    </source>
</reference>
<keyword evidence="5 12" id="KW-1133">Transmembrane helix</keyword>
<comment type="subcellular location">
    <subcellularLocation>
        <location evidence="1 12">Cell membrane</location>
        <topology evidence="1 12">Multi-pass membrane protein</topology>
    </subcellularLocation>
</comment>
<gene>
    <name evidence="12 13" type="primary">crcB</name>
    <name evidence="12" type="synonym">fluC</name>
    <name evidence="13" type="ORF">GCM10011365_01030</name>
</gene>
<reference evidence="13" key="2">
    <citation type="submission" date="2020-09" db="EMBL/GenBank/DDBJ databases">
        <authorList>
            <person name="Sun Q."/>
            <person name="Zhou Y."/>
        </authorList>
    </citation>
    <scope>NUCLEOTIDE SEQUENCE</scope>
    <source>
        <strain evidence="13">CGMCC 1.12181</strain>
    </source>
</reference>
<comment type="catalytic activity">
    <reaction evidence="11">
        <text>fluoride(in) = fluoride(out)</text>
        <dbReference type="Rhea" id="RHEA:76159"/>
        <dbReference type="ChEBI" id="CHEBI:17051"/>
    </reaction>
    <physiologicalReaction direction="left-to-right" evidence="11">
        <dbReference type="Rhea" id="RHEA:76160"/>
    </physiologicalReaction>
</comment>
<sequence>MIKSFLAVMLGGAFGALGRFGLNILFKQSGLALFWATLSANVLGCFVMGWVYQWFSQQAHISENLQLFIMVGVLGALTTWSTFSMETVVMMEQGELFKAFGYTLMTVTACFTAFWIGMKFN</sequence>
<evidence type="ECO:0000313" key="13">
    <source>
        <dbReference type="EMBL" id="GGF83883.1"/>
    </source>
</evidence>
<feature type="binding site" evidence="12">
    <location>
        <position position="75"/>
    </location>
    <ligand>
        <name>Na(+)</name>
        <dbReference type="ChEBI" id="CHEBI:29101"/>
        <note>structural</note>
    </ligand>
</feature>